<feature type="transmembrane region" description="Helical" evidence="1">
    <location>
        <begin position="61"/>
        <end position="79"/>
    </location>
</feature>
<dbReference type="OrthoDB" id="8775592at2"/>
<protein>
    <submittedName>
        <fullName evidence="2">Uncharacterized protein</fullName>
    </submittedName>
</protein>
<evidence type="ECO:0000313" key="2">
    <source>
        <dbReference type="EMBL" id="SKA05716.1"/>
    </source>
</evidence>
<keyword evidence="1" id="KW-0812">Transmembrane</keyword>
<name>A0A1T4QPV0_9BACT</name>
<keyword evidence="1" id="KW-0472">Membrane</keyword>
<evidence type="ECO:0000256" key="1">
    <source>
        <dbReference type="SAM" id="Phobius"/>
    </source>
</evidence>
<reference evidence="3" key="1">
    <citation type="submission" date="2017-02" db="EMBL/GenBank/DDBJ databases">
        <authorList>
            <person name="Varghese N."/>
            <person name="Submissions S."/>
        </authorList>
    </citation>
    <scope>NUCLEOTIDE SEQUENCE [LARGE SCALE GENOMIC DNA]</scope>
    <source>
        <strain evidence="3">DSM 22224</strain>
    </source>
</reference>
<evidence type="ECO:0000313" key="3">
    <source>
        <dbReference type="Proteomes" id="UP000190367"/>
    </source>
</evidence>
<proteinExistence type="predicted"/>
<keyword evidence="1" id="KW-1133">Transmembrane helix</keyword>
<feature type="transmembrane region" description="Helical" evidence="1">
    <location>
        <begin position="85"/>
        <end position="105"/>
    </location>
</feature>
<gene>
    <name evidence="2" type="ORF">SAMN04488128_102506</name>
</gene>
<dbReference type="Proteomes" id="UP000190367">
    <property type="component" value="Unassembled WGS sequence"/>
</dbReference>
<sequence>MAIGSIFLGAVKKFNHQQIETRFTLVILPLKPLYSMVIVGKQGQEREGFRIKLNRQSVVAGYLRSPLIVGSIAAILIAGDRPGQVSIAVAVILTLAALYMVVFYGRSRPEEQEERALMEELTGIAAMAGWFDEESCQVQYDAMEATYKDNYGGNNWKNDLSGNNINFQKAPLIYGLALLNTALHPSSESRAMRNKAQMFYRGMKKVYG</sequence>
<dbReference type="AlphaFoldDB" id="A0A1T4QPV0"/>
<keyword evidence="3" id="KW-1185">Reference proteome</keyword>
<organism evidence="2 3">
    <name type="scientific">Chitinophaga eiseniae</name>
    <dbReference type="NCBI Taxonomy" id="634771"/>
    <lineage>
        <taxon>Bacteria</taxon>
        <taxon>Pseudomonadati</taxon>
        <taxon>Bacteroidota</taxon>
        <taxon>Chitinophagia</taxon>
        <taxon>Chitinophagales</taxon>
        <taxon>Chitinophagaceae</taxon>
        <taxon>Chitinophaga</taxon>
    </lineage>
</organism>
<dbReference type="RefSeq" id="WP_078669052.1">
    <property type="nucleotide sequence ID" value="NZ_FUWZ01000002.1"/>
</dbReference>
<dbReference type="EMBL" id="FUWZ01000002">
    <property type="protein sequence ID" value="SKA05716.1"/>
    <property type="molecule type" value="Genomic_DNA"/>
</dbReference>
<accession>A0A1T4QPV0</accession>